<reference evidence="2" key="1">
    <citation type="submission" date="2019-11" db="EMBL/GenBank/DDBJ databases">
        <authorList>
            <person name="Feng L."/>
        </authorList>
    </citation>
    <scope>NUCLEOTIDE SEQUENCE</scope>
    <source>
        <strain evidence="2">CParaputrificumLFYP93</strain>
    </source>
</reference>
<name>A0A6N3FPW3_9CLOT</name>
<sequence length="57" mass="6202">MVKKIIYPLLIGVGVGLTGLFLYGDFTSPIKIGGVILSLCILSSGMIFNYRSNHKNK</sequence>
<protein>
    <submittedName>
        <fullName evidence="2">Uncharacterized protein</fullName>
    </submittedName>
</protein>
<keyword evidence="1" id="KW-1133">Transmembrane helix</keyword>
<dbReference type="RefSeq" id="WP_156562102.1">
    <property type="nucleotide sequence ID" value="NZ_CACRTV010000063.1"/>
</dbReference>
<dbReference type="EMBL" id="CACRTV010000063">
    <property type="protein sequence ID" value="VYU54537.1"/>
    <property type="molecule type" value="Genomic_DNA"/>
</dbReference>
<gene>
    <name evidence="2" type="ORF">CPLFYP93_02674</name>
</gene>
<proteinExistence type="predicted"/>
<dbReference type="AlphaFoldDB" id="A0A6N3FPW3"/>
<evidence type="ECO:0000313" key="2">
    <source>
        <dbReference type="EMBL" id="VYU54537.1"/>
    </source>
</evidence>
<feature type="transmembrane region" description="Helical" evidence="1">
    <location>
        <begin position="30"/>
        <end position="50"/>
    </location>
</feature>
<evidence type="ECO:0000256" key="1">
    <source>
        <dbReference type="SAM" id="Phobius"/>
    </source>
</evidence>
<accession>A0A6N3FPW3</accession>
<keyword evidence="1" id="KW-0472">Membrane</keyword>
<feature type="transmembrane region" description="Helical" evidence="1">
    <location>
        <begin position="5"/>
        <end position="24"/>
    </location>
</feature>
<keyword evidence="1" id="KW-0812">Transmembrane</keyword>
<organism evidence="2">
    <name type="scientific">Clostridium paraputrificum</name>
    <dbReference type="NCBI Taxonomy" id="29363"/>
    <lineage>
        <taxon>Bacteria</taxon>
        <taxon>Bacillati</taxon>
        <taxon>Bacillota</taxon>
        <taxon>Clostridia</taxon>
        <taxon>Eubacteriales</taxon>
        <taxon>Clostridiaceae</taxon>
        <taxon>Clostridium</taxon>
    </lineage>
</organism>